<protein>
    <submittedName>
        <fullName evidence="3">NYN domain</fullName>
    </submittedName>
</protein>
<dbReference type="STRING" id="1123308.GCA_000380085_02150"/>
<evidence type="ECO:0000259" key="2">
    <source>
        <dbReference type="Pfam" id="PF01936"/>
    </source>
</evidence>
<sequence>MDLLLIDNSNIFIGLNQFEYGARIDYIKFVKKYTNNNNQKKVLAGSTPPPNDSFWRTMENNNFEVHTYERTKSGEKGVDGKILIEGMKHIERIKSPGKLILMSGDLDMRPLIEEAFSQKWEIILWSWKDSISSEYEKGDLRYCFKETKYLDDIADEVVYFNNDSYSKEYLGNRKLRLAREKQEQEFDQAKKNAKDKISGLQYITDRDIYLAKIDELTDFKQISEVDNILSSAKMEDDKLKKVANEKAAEQRREQQRKQDQEVKKQAKKEKGFWKRNKSWIAGGIAAASGIVYAIKKSIK</sequence>
<name>A0A239T177_9STRE</name>
<proteinExistence type="predicted"/>
<feature type="region of interest" description="Disordered" evidence="1">
    <location>
        <begin position="240"/>
        <end position="270"/>
    </location>
</feature>
<gene>
    <name evidence="3" type="ORF">SAMEA4412692_02027</name>
</gene>
<dbReference type="Gene3D" id="3.40.50.1010">
    <property type="entry name" value="5'-nuclease"/>
    <property type="match status" value="1"/>
</dbReference>
<evidence type="ECO:0000313" key="4">
    <source>
        <dbReference type="Proteomes" id="UP000215185"/>
    </source>
</evidence>
<dbReference type="GO" id="GO:0004540">
    <property type="term" value="F:RNA nuclease activity"/>
    <property type="evidence" value="ECO:0007669"/>
    <property type="project" value="InterPro"/>
</dbReference>
<dbReference type="EMBL" id="LT906439">
    <property type="protein sequence ID" value="SNU90858.1"/>
    <property type="molecule type" value="Genomic_DNA"/>
</dbReference>
<dbReference type="RefSeq" id="WP_018374703.1">
    <property type="nucleotide sequence ID" value="NZ_LT906439.1"/>
</dbReference>
<accession>A0A239T177</accession>
<feature type="domain" description="NYN" evidence="2">
    <location>
        <begin position="5"/>
        <end position="133"/>
    </location>
</feature>
<evidence type="ECO:0000313" key="3">
    <source>
        <dbReference type="EMBL" id="SNU90858.1"/>
    </source>
</evidence>
<reference evidence="3 4" key="1">
    <citation type="submission" date="2017-06" db="EMBL/GenBank/DDBJ databases">
        <authorList>
            <consortium name="Pathogen Informatics"/>
        </authorList>
    </citation>
    <scope>NUCLEOTIDE SEQUENCE [LARGE SCALE GENOMIC DNA]</scope>
    <source>
        <strain evidence="3 4">NCTC13788</strain>
    </source>
</reference>
<dbReference type="Pfam" id="PF01936">
    <property type="entry name" value="NYN"/>
    <property type="match status" value="1"/>
</dbReference>
<evidence type="ECO:0000256" key="1">
    <source>
        <dbReference type="SAM" id="MobiDB-lite"/>
    </source>
</evidence>
<keyword evidence="4" id="KW-1185">Reference proteome</keyword>
<organism evidence="3 4">
    <name type="scientific">Streptococcus merionis</name>
    <dbReference type="NCBI Taxonomy" id="400065"/>
    <lineage>
        <taxon>Bacteria</taxon>
        <taxon>Bacillati</taxon>
        <taxon>Bacillota</taxon>
        <taxon>Bacilli</taxon>
        <taxon>Lactobacillales</taxon>
        <taxon>Streptococcaceae</taxon>
        <taxon>Streptococcus</taxon>
    </lineage>
</organism>
<dbReference type="AlphaFoldDB" id="A0A239T177"/>
<dbReference type="Proteomes" id="UP000215185">
    <property type="component" value="Chromosome 1"/>
</dbReference>
<dbReference type="OrthoDB" id="582382at2"/>
<dbReference type="InterPro" id="IPR021139">
    <property type="entry name" value="NYN"/>
</dbReference>
<dbReference type="KEGG" id="smen:SAMEA4412692_2027"/>